<proteinExistence type="predicted"/>
<organism evidence="1 2">
    <name type="scientific">Glossina austeni</name>
    <name type="common">Savannah tsetse fly</name>
    <dbReference type="NCBI Taxonomy" id="7395"/>
    <lineage>
        <taxon>Eukaryota</taxon>
        <taxon>Metazoa</taxon>
        <taxon>Ecdysozoa</taxon>
        <taxon>Arthropoda</taxon>
        <taxon>Hexapoda</taxon>
        <taxon>Insecta</taxon>
        <taxon>Pterygota</taxon>
        <taxon>Neoptera</taxon>
        <taxon>Endopterygota</taxon>
        <taxon>Diptera</taxon>
        <taxon>Brachycera</taxon>
        <taxon>Muscomorpha</taxon>
        <taxon>Hippoboscoidea</taxon>
        <taxon>Glossinidae</taxon>
        <taxon>Glossina</taxon>
    </lineage>
</organism>
<dbReference type="EnsemblMetazoa" id="GAUT021891-RA">
    <property type="protein sequence ID" value="GAUT021891-PA"/>
    <property type="gene ID" value="GAUT021891"/>
</dbReference>
<dbReference type="VEuPathDB" id="VectorBase:GAUT021891"/>
<accession>A0A1A9V0M7</accession>
<dbReference type="Proteomes" id="UP000078200">
    <property type="component" value="Unassembled WGS sequence"/>
</dbReference>
<protein>
    <submittedName>
        <fullName evidence="1">Uncharacterized protein</fullName>
    </submittedName>
</protein>
<evidence type="ECO:0000313" key="2">
    <source>
        <dbReference type="Proteomes" id="UP000078200"/>
    </source>
</evidence>
<dbReference type="AlphaFoldDB" id="A0A1A9V0M7"/>
<reference evidence="1" key="1">
    <citation type="submission" date="2020-05" db="UniProtKB">
        <authorList>
            <consortium name="EnsemblMetazoa"/>
        </authorList>
    </citation>
    <scope>IDENTIFICATION</scope>
    <source>
        <strain evidence="1">TTRI</strain>
    </source>
</reference>
<sequence length="146" mass="16781">MYRLFQDCDIEFARPRFDPSSKHSAERSSTDLAYRDAWIRSLKSHWKCRMHCDEVNINSGRRSAQYFHEELGMDDLDSLASLLNGAEEEMNGESTFIAAEAATSNGNEGDTEYAYNIDDEMLNIPENENMELSNLLNRSYDDLYAT</sequence>
<evidence type="ECO:0000313" key="1">
    <source>
        <dbReference type="EnsemblMetazoa" id="GAUT021891-PA"/>
    </source>
</evidence>
<name>A0A1A9V0M7_GLOAU</name>
<keyword evidence="2" id="KW-1185">Reference proteome</keyword>